<protein>
    <recommendedName>
        <fullName evidence="8">Zn(2)-C6 fungal-type domain-containing protein</fullName>
    </recommendedName>
</protein>
<evidence type="ECO:0000256" key="4">
    <source>
        <dbReference type="ARBA" id="ARBA00023125"/>
    </source>
</evidence>
<evidence type="ECO:0000256" key="3">
    <source>
        <dbReference type="ARBA" id="ARBA00023015"/>
    </source>
</evidence>
<dbReference type="InterPro" id="IPR036864">
    <property type="entry name" value="Zn2-C6_fun-type_DNA-bd_sf"/>
</dbReference>
<keyword evidence="1" id="KW-0479">Metal-binding</keyword>
<dbReference type="Pfam" id="PF11951">
    <property type="entry name" value="Fungal_trans_2"/>
    <property type="match status" value="1"/>
</dbReference>
<reference evidence="9 10" key="1">
    <citation type="journal article" date="2018" name="Proc. Natl. Acad. Sci. U.S.A.">
        <title>Linking secondary metabolites to gene clusters through genome sequencing of six diverse Aspergillus species.</title>
        <authorList>
            <person name="Kaerboelling I."/>
            <person name="Vesth T.C."/>
            <person name="Frisvad J.C."/>
            <person name="Nybo J.L."/>
            <person name="Theobald S."/>
            <person name="Kuo A."/>
            <person name="Bowyer P."/>
            <person name="Matsuda Y."/>
            <person name="Mondo S."/>
            <person name="Lyhne E.K."/>
            <person name="Kogle M.E."/>
            <person name="Clum A."/>
            <person name="Lipzen A."/>
            <person name="Salamov A."/>
            <person name="Ngan C.Y."/>
            <person name="Daum C."/>
            <person name="Chiniquy J."/>
            <person name="Barry K."/>
            <person name="LaButti K."/>
            <person name="Haridas S."/>
            <person name="Simmons B.A."/>
            <person name="Magnuson J.K."/>
            <person name="Mortensen U.H."/>
            <person name="Larsen T.O."/>
            <person name="Grigoriev I.V."/>
            <person name="Baker S.E."/>
            <person name="Andersen M.R."/>
        </authorList>
    </citation>
    <scope>NUCLEOTIDE SEQUENCE [LARGE SCALE GENOMIC DNA]</scope>
    <source>
        <strain evidence="9 10">IBT 24754</strain>
    </source>
</reference>
<dbReference type="PANTHER" id="PTHR36206">
    <property type="entry name" value="ASPERCRYPTIN BIOSYNTHESIS CLUSTER-SPECIFIC TRANSCRIPTION REGULATOR ATNN-RELATED"/>
    <property type="match status" value="1"/>
</dbReference>
<evidence type="ECO:0000256" key="7">
    <source>
        <dbReference type="SAM" id="MobiDB-lite"/>
    </source>
</evidence>
<dbReference type="InterPro" id="IPR052360">
    <property type="entry name" value="Transcr_Regulatory_Proteins"/>
</dbReference>
<dbReference type="AlphaFoldDB" id="A0A2T5LS37"/>
<dbReference type="PANTHER" id="PTHR36206:SF4">
    <property type="entry name" value="HYPOTHETICAL CONSERVED PROTEIN (EUROFUNG)-RELATED"/>
    <property type="match status" value="1"/>
</dbReference>
<keyword evidence="5" id="KW-0804">Transcription</keyword>
<dbReference type="Pfam" id="PF00172">
    <property type="entry name" value="Zn_clus"/>
    <property type="match status" value="1"/>
</dbReference>
<evidence type="ECO:0000256" key="6">
    <source>
        <dbReference type="ARBA" id="ARBA00023242"/>
    </source>
</evidence>
<accession>A0A2T5LS37</accession>
<gene>
    <name evidence="9" type="ORF">P175DRAFT_0533522</name>
</gene>
<dbReference type="SUPFAM" id="SSF57701">
    <property type="entry name" value="Zn2/Cys6 DNA-binding domain"/>
    <property type="match status" value="1"/>
</dbReference>
<keyword evidence="3" id="KW-0805">Transcription regulation</keyword>
<feature type="region of interest" description="Disordered" evidence="7">
    <location>
        <begin position="40"/>
        <end position="75"/>
    </location>
</feature>
<evidence type="ECO:0000313" key="9">
    <source>
        <dbReference type="EMBL" id="PTU19100.1"/>
    </source>
</evidence>
<dbReference type="VEuPathDB" id="FungiDB:P175DRAFT_0533522"/>
<dbReference type="Proteomes" id="UP000244073">
    <property type="component" value="Unassembled WGS sequence"/>
</dbReference>
<evidence type="ECO:0000256" key="1">
    <source>
        <dbReference type="ARBA" id="ARBA00022723"/>
    </source>
</evidence>
<dbReference type="OrthoDB" id="2593732at2759"/>
<dbReference type="PROSITE" id="PS00463">
    <property type="entry name" value="ZN2_CY6_FUNGAL_1"/>
    <property type="match status" value="1"/>
</dbReference>
<dbReference type="GO" id="GO:0000981">
    <property type="term" value="F:DNA-binding transcription factor activity, RNA polymerase II-specific"/>
    <property type="evidence" value="ECO:0007669"/>
    <property type="project" value="InterPro"/>
</dbReference>
<dbReference type="InterPro" id="IPR021858">
    <property type="entry name" value="Fun_TF"/>
</dbReference>
<dbReference type="SMART" id="SM00066">
    <property type="entry name" value="GAL4"/>
    <property type="match status" value="1"/>
</dbReference>
<name>A0A2T5LS37_9EURO</name>
<dbReference type="GeneID" id="63816947"/>
<dbReference type="PROSITE" id="PS50048">
    <property type="entry name" value="ZN2_CY6_FUNGAL_2"/>
    <property type="match status" value="1"/>
</dbReference>
<dbReference type="RefSeq" id="XP_040750492.1">
    <property type="nucleotide sequence ID" value="XM_040900065.1"/>
</dbReference>
<keyword evidence="2" id="KW-0862">Zinc</keyword>
<proteinExistence type="predicted"/>
<evidence type="ECO:0000256" key="2">
    <source>
        <dbReference type="ARBA" id="ARBA00022833"/>
    </source>
</evidence>
<keyword evidence="6" id="KW-0539">Nucleus</keyword>
<evidence type="ECO:0000313" key="10">
    <source>
        <dbReference type="Proteomes" id="UP000244073"/>
    </source>
</evidence>
<dbReference type="Gene3D" id="4.10.240.10">
    <property type="entry name" value="Zn(2)-C6 fungal-type DNA-binding domain"/>
    <property type="match status" value="1"/>
</dbReference>
<comment type="caution">
    <text evidence="9">The sequence shown here is derived from an EMBL/GenBank/DDBJ whole genome shotgun (WGS) entry which is preliminary data.</text>
</comment>
<dbReference type="GO" id="GO:0008270">
    <property type="term" value="F:zinc ion binding"/>
    <property type="evidence" value="ECO:0007669"/>
    <property type="project" value="InterPro"/>
</dbReference>
<dbReference type="EMBL" id="MSFN02000006">
    <property type="protein sequence ID" value="PTU19100.1"/>
    <property type="molecule type" value="Genomic_DNA"/>
</dbReference>
<dbReference type="GO" id="GO:0003677">
    <property type="term" value="F:DNA binding"/>
    <property type="evidence" value="ECO:0007669"/>
    <property type="project" value="UniProtKB-KW"/>
</dbReference>
<feature type="domain" description="Zn(2)-C6 fungal-type" evidence="8">
    <location>
        <begin position="13"/>
        <end position="41"/>
    </location>
</feature>
<dbReference type="InterPro" id="IPR001138">
    <property type="entry name" value="Zn2Cys6_DnaBD"/>
</dbReference>
<evidence type="ECO:0000259" key="8">
    <source>
        <dbReference type="PROSITE" id="PS50048"/>
    </source>
</evidence>
<organism evidence="9 10">
    <name type="scientific">Aspergillus ochraceoroseus IBT 24754</name>
    <dbReference type="NCBI Taxonomy" id="1392256"/>
    <lineage>
        <taxon>Eukaryota</taxon>
        <taxon>Fungi</taxon>
        <taxon>Dikarya</taxon>
        <taxon>Ascomycota</taxon>
        <taxon>Pezizomycotina</taxon>
        <taxon>Eurotiomycetes</taxon>
        <taxon>Eurotiomycetidae</taxon>
        <taxon>Eurotiales</taxon>
        <taxon>Aspergillaceae</taxon>
        <taxon>Aspergillus</taxon>
        <taxon>Aspergillus subgen. Nidulantes</taxon>
    </lineage>
</organism>
<sequence length="522" mass="59220">MPKRASGPRSRNGCITCKIRHVKCDEGKPGCLQCHRSGRQCDGYDSASQSQLRRRIDERRRASPPRPSISPDHQMLVRRETATERQYVEYFFRRTTQAFSGYFDSLFWSLLVPQLSEREPSIRHAMTAIGALHASVERARGLQPPVFPGESCPSTMQFVLEEYNKSIHHLMSALSTTQSDSTDLILTTCCLFVCLEILRENRKEALDHIEAGLRIISRHDQTRTGGANVGNPLFREIRALFARMNVQASLFGRLLFPLQFPAWDAARQGVAFPSMSHAREVLDQLMNQGLVFIRSIGMTRSARDAASQRKFDAEQRQLLRGFEMWSLWHDDLLLRLGARIPPVDSCASLTLRIYYHTSVLCVRSALERTEDIFDGFTADFETMIRHSEEIGRVTSSSSSSSLDAHAVFSLEGEIIAPLYYAACKCRHPAIRRRAVDVLSHYSKKEGMWDARRYEAVAKLVIEVEESSCASPPQSEQDIGSLARVYEAFQPEEVELNPCRVLLFLKPQGEGGDWETRSISLKW</sequence>
<evidence type="ECO:0000256" key="5">
    <source>
        <dbReference type="ARBA" id="ARBA00023163"/>
    </source>
</evidence>
<keyword evidence="4" id="KW-0238">DNA-binding</keyword>